<gene>
    <name evidence="2" type="ORF">V9T40_011727</name>
</gene>
<reference evidence="2 3" key="1">
    <citation type="submission" date="2024-03" db="EMBL/GenBank/DDBJ databases">
        <title>Adaptation during the transition from Ophiocordyceps entomopathogen to insect associate is accompanied by gene loss and intensified selection.</title>
        <authorList>
            <person name="Ward C.M."/>
            <person name="Onetto C.A."/>
            <person name="Borneman A.R."/>
        </authorList>
    </citation>
    <scope>NUCLEOTIDE SEQUENCE [LARGE SCALE GENOMIC DNA]</scope>
    <source>
        <strain evidence="2">AWRI1</strain>
        <tissue evidence="2">Single Adult Female</tissue>
    </source>
</reference>
<feature type="compositionally biased region" description="Basic and acidic residues" evidence="1">
    <location>
        <begin position="32"/>
        <end position="42"/>
    </location>
</feature>
<dbReference type="EMBL" id="JBBCAQ010000036">
    <property type="protein sequence ID" value="KAK7575441.1"/>
    <property type="molecule type" value="Genomic_DNA"/>
</dbReference>
<feature type="region of interest" description="Disordered" evidence="1">
    <location>
        <begin position="1"/>
        <end position="77"/>
    </location>
</feature>
<evidence type="ECO:0000256" key="1">
    <source>
        <dbReference type="SAM" id="MobiDB-lite"/>
    </source>
</evidence>
<keyword evidence="3" id="KW-1185">Reference proteome</keyword>
<evidence type="ECO:0000313" key="3">
    <source>
        <dbReference type="Proteomes" id="UP001367676"/>
    </source>
</evidence>
<sequence length="101" mass="11025">MNAGGGGERYRFQTRESGRVGEEGANGCCDQPHLDRVQDERAANYGRTASLPAPPLATPHRRPIDLPPSSCRSPAVVPSGWSRVRIARRGASRFECRTHAQ</sequence>
<comment type="caution">
    <text evidence="2">The sequence shown here is derived from an EMBL/GenBank/DDBJ whole genome shotgun (WGS) entry which is preliminary data.</text>
</comment>
<dbReference type="AlphaFoldDB" id="A0AAN9T7L7"/>
<proteinExistence type="predicted"/>
<dbReference type="Proteomes" id="UP001367676">
    <property type="component" value="Unassembled WGS sequence"/>
</dbReference>
<accession>A0AAN9T7L7</accession>
<evidence type="ECO:0000313" key="2">
    <source>
        <dbReference type="EMBL" id="KAK7575441.1"/>
    </source>
</evidence>
<protein>
    <submittedName>
        <fullName evidence="2">Uncharacterized protein</fullName>
    </submittedName>
</protein>
<feature type="compositionally biased region" description="Basic and acidic residues" evidence="1">
    <location>
        <begin position="8"/>
        <end position="22"/>
    </location>
</feature>
<name>A0AAN9T7L7_9HEMI</name>
<organism evidence="2 3">
    <name type="scientific">Parthenolecanium corni</name>
    <dbReference type="NCBI Taxonomy" id="536013"/>
    <lineage>
        <taxon>Eukaryota</taxon>
        <taxon>Metazoa</taxon>
        <taxon>Ecdysozoa</taxon>
        <taxon>Arthropoda</taxon>
        <taxon>Hexapoda</taxon>
        <taxon>Insecta</taxon>
        <taxon>Pterygota</taxon>
        <taxon>Neoptera</taxon>
        <taxon>Paraneoptera</taxon>
        <taxon>Hemiptera</taxon>
        <taxon>Sternorrhyncha</taxon>
        <taxon>Coccoidea</taxon>
        <taxon>Coccidae</taxon>
        <taxon>Parthenolecanium</taxon>
    </lineage>
</organism>